<proteinExistence type="predicted"/>
<organism evidence="2 3">
    <name type="scientific">Clonostachys byssicola</name>
    <dbReference type="NCBI Taxonomy" id="160290"/>
    <lineage>
        <taxon>Eukaryota</taxon>
        <taxon>Fungi</taxon>
        <taxon>Dikarya</taxon>
        <taxon>Ascomycota</taxon>
        <taxon>Pezizomycotina</taxon>
        <taxon>Sordariomycetes</taxon>
        <taxon>Hypocreomycetidae</taxon>
        <taxon>Hypocreales</taxon>
        <taxon>Bionectriaceae</taxon>
        <taxon>Clonostachys</taxon>
    </lineage>
</organism>
<feature type="region of interest" description="Disordered" evidence="1">
    <location>
        <begin position="504"/>
        <end position="524"/>
    </location>
</feature>
<feature type="region of interest" description="Disordered" evidence="1">
    <location>
        <begin position="140"/>
        <end position="183"/>
    </location>
</feature>
<feature type="region of interest" description="Disordered" evidence="1">
    <location>
        <begin position="67"/>
        <end position="111"/>
    </location>
</feature>
<gene>
    <name evidence="2" type="ORF">CBYS24578_00000078</name>
</gene>
<dbReference type="EMBL" id="CABFNO020001240">
    <property type="protein sequence ID" value="CAG9970699.1"/>
    <property type="molecule type" value="Genomic_DNA"/>
</dbReference>
<reference evidence="3" key="1">
    <citation type="submission" date="2019-06" db="EMBL/GenBank/DDBJ databases">
        <authorList>
            <person name="Broberg M."/>
        </authorList>
    </citation>
    <scope>NUCLEOTIDE SEQUENCE [LARGE SCALE GENOMIC DNA]</scope>
</reference>
<feature type="compositionally biased region" description="Polar residues" evidence="1">
    <location>
        <begin position="151"/>
        <end position="183"/>
    </location>
</feature>
<accession>A0A9N9XSH5</accession>
<evidence type="ECO:0000313" key="3">
    <source>
        <dbReference type="Proteomes" id="UP000754883"/>
    </source>
</evidence>
<dbReference type="Proteomes" id="UP000754883">
    <property type="component" value="Unassembled WGS sequence"/>
</dbReference>
<reference evidence="2 3" key="2">
    <citation type="submission" date="2021-10" db="EMBL/GenBank/DDBJ databases">
        <authorList>
            <person name="Piombo E."/>
        </authorList>
    </citation>
    <scope>NUCLEOTIDE SEQUENCE [LARGE SCALE GENOMIC DNA]</scope>
</reference>
<keyword evidence="3" id="KW-1185">Reference proteome</keyword>
<evidence type="ECO:0000313" key="2">
    <source>
        <dbReference type="EMBL" id="CAG9970699.1"/>
    </source>
</evidence>
<sequence>MANGLDKLERFFFHKRKGMGASVTASTVPSSPTKQHMDLQFPSPSFIRPKTSRMAAREEVRYTPGARCSTTNEADFPQRYGSIDSRKARPTSTSHEWQLARPRSSSLDSERSRQMCTFDEFGFPKPPIRRGCISPFELNSKPLPDAPSRPISGTSSTLHFQISPNRTDTPPSSDIETECSSLGRPISSNPAAYNYKSLPTPESSPEIGPLPDWELLSNQTIDILNQDLCDDIQRKLGESITNPATTSICQPDQIGGSEISPHSSFSSASLQEPEVCDFFTLSDENVAESYAEESLFSDDPRRSYASITLAPSDLSLPLRDPPLLTLEQPSTSRPARVAAFEAARIASRYKFDMLYVVNLWPENTASHSPCDPYPTQGMTGRLLVAYGLHHSPSPFQISSEVHTKILQSPGWMEYRDEQAENDFACAYASTFYPRSAGDKRGSGSSLSTQSTTETLVDRGIVFAAFRKKDTQNSTHYPTLDELTYLGRDVETMIQVLIDIHNTRQMRQAPSQQEYSDETGPMPVL</sequence>
<comment type="caution">
    <text evidence="2">The sequence shown here is derived from an EMBL/GenBank/DDBJ whole genome shotgun (WGS) entry which is preliminary data.</text>
</comment>
<feature type="compositionally biased region" description="Polar residues" evidence="1">
    <location>
        <begin position="504"/>
        <end position="513"/>
    </location>
</feature>
<protein>
    <submittedName>
        <fullName evidence="2">Uncharacterized protein</fullName>
    </submittedName>
</protein>
<dbReference type="OrthoDB" id="5244801at2759"/>
<name>A0A9N9XSH5_9HYPO</name>
<evidence type="ECO:0000256" key="1">
    <source>
        <dbReference type="SAM" id="MobiDB-lite"/>
    </source>
</evidence>
<dbReference type="AlphaFoldDB" id="A0A9N9XSH5"/>